<evidence type="ECO:0000313" key="2">
    <source>
        <dbReference type="Proteomes" id="UP000005326"/>
    </source>
</evidence>
<dbReference type="EMBL" id="ABCA03000050">
    <property type="protein sequence ID" value="EDS00225.1"/>
    <property type="molecule type" value="Genomic_DNA"/>
</dbReference>
<sequence length="43" mass="4865">MLLCCHTTPAVALFTRAWIEICHIASFIPSSLVALFTRAWIEM</sequence>
<accession>B0MPU7</accession>
<dbReference type="Proteomes" id="UP000005326">
    <property type="component" value="Unassembled WGS sequence"/>
</dbReference>
<name>B0MPU7_9FIRM</name>
<protein>
    <submittedName>
        <fullName evidence="1">Uncharacterized protein</fullName>
    </submittedName>
</protein>
<comment type="caution">
    <text evidence="1">The sequence shown here is derived from an EMBL/GenBank/DDBJ whole genome shotgun (WGS) entry which is preliminary data.</text>
</comment>
<evidence type="ECO:0000313" key="1">
    <source>
        <dbReference type="EMBL" id="EDS00225.1"/>
    </source>
</evidence>
<keyword evidence="2" id="KW-1185">Reference proteome</keyword>
<reference evidence="1" key="1">
    <citation type="submission" date="2007-10" db="EMBL/GenBank/DDBJ databases">
        <authorList>
            <person name="Fulton L."/>
            <person name="Clifton S."/>
            <person name="Fulton B."/>
            <person name="Xu J."/>
            <person name="Minx P."/>
            <person name="Pepin K.H."/>
            <person name="Johnson M."/>
            <person name="Thiruvilangam P."/>
            <person name="Bhonagiri V."/>
            <person name="Nash W.E."/>
            <person name="Mardis E.R."/>
            <person name="Wilson R.K."/>
        </authorList>
    </citation>
    <scope>NUCLEOTIDE SEQUENCE [LARGE SCALE GENOMIC DNA]</scope>
    <source>
        <strain evidence="1">DSM 15702</strain>
    </source>
</reference>
<organism evidence="1 2">
    <name type="scientific">[Eubacterium] siraeum DSM 15702</name>
    <dbReference type="NCBI Taxonomy" id="428128"/>
    <lineage>
        <taxon>Bacteria</taxon>
        <taxon>Bacillati</taxon>
        <taxon>Bacillota</taxon>
        <taxon>Clostridia</taxon>
        <taxon>Eubacteriales</taxon>
        <taxon>Oscillospiraceae</taxon>
        <taxon>Oscillospiraceae incertae sedis</taxon>
    </lineage>
</organism>
<gene>
    <name evidence="1" type="ORF">EUBSIR_01900</name>
</gene>
<dbReference type="AlphaFoldDB" id="B0MPU7"/>
<proteinExistence type="predicted"/>
<reference evidence="1" key="2">
    <citation type="submission" date="2014-06" db="EMBL/GenBank/DDBJ databases">
        <title>Draft genome sequence of Eubacterium siraeum (DSM 15702).</title>
        <authorList>
            <person name="Sudarsanam P."/>
            <person name="Ley R."/>
            <person name="Guruge J."/>
            <person name="Turnbaugh P.J."/>
            <person name="Mahowald M."/>
            <person name="Liep D."/>
            <person name="Gordon J."/>
        </authorList>
    </citation>
    <scope>NUCLEOTIDE SEQUENCE</scope>
    <source>
        <strain evidence="1">DSM 15702</strain>
    </source>
</reference>